<comment type="caution">
    <text evidence="5">The sequence shown here is derived from an EMBL/GenBank/DDBJ whole genome shotgun (WGS) entry which is preliminary data.</text>
</comment>
<dbReference type="CDD" id="cd09272">
    <property type="entry name" value="RNase_HI_RT_Ty1"/>
    <property type="match status" value="1"/>
</dbReference>
<name>A0A6L2LG83_TANCI</name>
<dbReference type="PANTHER" id="PTHR11439">
    <property type="entry name" value="GAG-POL-RELATED RETROTRANSPOSON"/>
    <property type="match status" value="1"/>
</dbReference>
<dbReference type="Pfam" id="PF25597">
    <property type="entry name" value="SH3_retrovirus"/>
    <property type="match status" value="1"/>
</dbReference>
<feature type="domain" description="Reverse transcriptase Ty1/copia-type" evidence="3">
    <location>
        <begin position="1112"/>
        <end position="1327"/>
    </location>
</feature>
<accession>A0A6L2LG83</accession>
<gene>
    <name evidence="5" type="ORF">Tci_032138</name>
</gene>
<evidence type="ECO:0000256" key="2">
    <source>
        <dbReference type="SAM" id="MobiDB-lite"/>
    </source>
</evidence>
<dbReference type="SUPFAM" id="SSF56672">
    <property type="entry name" value="DNA/RNA polymerases"/>
    <property type="match status" value="1"/>
</dbReference>
<feature type="domain" description="Retroviral polymerase SH3-like" evidence="4">
    <location>
        <begin position="996"/>
        <end position="1055"/>
    </location>
</feature>
<dbReference type="PANTHER" id="PTHR11439:SF509">
    <property type="entry name" value="RNA-DIRECTED DNA POLYMERASE"/>
    <property type="match status" value="1"/>
</dbReference>
<evidence type="ECO:0000313" key="5">
    <source>
        <dbReference type="EMBL" id="GEU60160.1"/>
    </source>
</evidence>
<evidence type="ECO:0000256" key="1">
    <source>
        <dbReference type="SAM" id="Coils"/>
    </source>
</evidence>
<dbReference type="InterPro" id="IPR013103">
    <property type="entry name" value="RVT_2"/>
</dbReference>
<evidence type="ECO:0000259" key="4">
    <source>
        <dbReference type="Pfam" id="PF25597"/>
    </source>
</evidence>
<evidence type="ECO:0000259" key="3">
    <source>
        <dbReference type="Pfam" id="PF07727"/>
    </source>
</evidence>
<sequence>MSTQQDIYAASSESRPPMLNKENYVPWSSRLLLYAKIRPNGKLIHNSIINGPYTDDELTEKELKQIEAGDQAIQTILLSSDIGIQEKKAKLFNEWERFTSNEGESIESYYHRFLKFMNDLKRNKHFSEKFASNIKISSNPRNRQIAQPGMNMGQDRQMQMVGGNGENQFRQYAGQNVGNLNGYNAIQNVWNHVAQNLRVQNVGNQNGLIGVPGNANLNGNGNLVAACAEGNVAGHNGNQIRCYNGREVDHFARNYTFDLMAAAADLDEIEEVNANCVLMANLQQASTSGTQTDKAPVYDSDGSVENDNLIISEDTSVEQSGETVEQHPTNFKETRALYDSLYHNLAIKVKKVNSVNRKLKETSADLTTELARFKNQEKCFEISQEKYDKLERCYQQSVYQEQCLSKKINALHLSSGKHIMTLNEEISDLNKQLSKEKSTVSFLLEEKKKLKSDFKIHEDKLLDKQIQLEKKIKELNNILVKTAKFVGDFKSLAKEADESLAKHKALESEIKRLLRAVVSQGIMSVVQKESVIDTSNVQTELERTKERFENCIIRKENEYAKLWIDWYKKENAHLKTTYKNLFDSISMSRTQTKTIIASLQKQLHNLIYENAKLRAQLFNKVSDQKDNKRGTSANTKFTKHSIVENLPKVGERHALSKSVTSNFVPTPQESKVMKNDKVIALGMFRINPFKTFREAKHVPNNVRASARTKPITVLQPPVITKKDNDRVTTASKISQSKNKGVEVEEHYRNLLLSKNTKHMSSACNNIKIDSQNVISKVVCVMCKQCLISVNHDVCLRNYVNGNTSRGKKQKENVSIKGKQKKHQPKVKKTKKVGFIERLASSKPNKSRFFLRWSLTGRLFNLKGKIIESSESESQSDCSNGENACIFNTMEPKIKRFPNSTSLLGSFGNDHVAAILGFGDLQWENILITRVYFVEGLGHNLFSVGQFCDSDLEAEAIATACFNQNRFIIHRRFNKTPYELINGRKPDISFLHVFGALCYPKNDHEDIRKLGTKGDIGFFIGYSADSCAYRIYSQRTKKIIETMNVSFDELSAMAFEQRSSKLGLQSMTSGQISSGIDLTYALSTISTQQPSEGELDLLFEAMYDDYIGGQLSKQTVIQNKSRLVVRGYRQEEGIDFEESFAPVARMEAIRIFLAYATHKSFLVFQMDVKTAFLHGSLKEDVYVCQPEGFIDADHPSHVYKLKKALYRLKQAPREWCDELSTFLLHNQFFKGTIDPALFIRRFHDDILVVQVYVDDIIFCSTHPTYIQLLSNLVKSRFKMPMMGEMTFFLGLQVNQSPCGIFINQSKYVLEILKKYGMESCDPVGTPMEIKDKLDLDQNGTAVNATKYRSMIGALIYMTSSRPDIVHATCLCARYQAKPTEKHLKEVKRIFRYLQGTFNTGLWYTKDSGFELTGFSDADYAGCKDTFKSTSGGAQFLGEKLVSWSSKKQDCTALSTAEAEYVSICLLCPSPLDADTVNGLWLSLQQDSNLL</sequence>
<feature type="coiled-coil region" evidence="1">
    <location>
        <begin position="419"/>
        <end position="516"/>
    </location>
</feature>
<dbReference type="Pfam" id="PF07727">
    <property type="entry name" value="RVT_2"/>
    <property type="match status" value="1"/>
</dbReference>
<dbReference type="InterPro" id="IPR057670">
    <property type="entry name" value="SH3_retrovirus"/>
</dbReference>
<proteinExistence type="predicted"/>
<dbReference type="EMBL" id="BKCJ010004291">
    <property type="protein sequence ID" value="GEU60160.1"/>
    <property type="molecule type" value="Genomic_DNA"/>
</dbReference>
<protein>
    <submittedName>
        <fullName evidence="5">Retrovirus-related Pol polyprotein from transposon TNT 1-94</fullName>
    </submittedName>
</protein>
<feature type="region of interest" description="Disordered" evidence="2">
    <location>
        <begin position="801"/>
        <end position="823"/>
    </location>
</feature>
<organism evidence="5">
    <name type="scientific">Tanacetum cinerariifolium</name>
    <name type="common">Dalmatian daisy</name>
    <name type="synonym">Chrysanthemum cinerariifolium</name>
    <dbReference type="NCBI Taxonomy" id="118510"/>
    <lineage>
        <taxon>Eukaryota</taxon>
        <taxon>Viridiplantae</taxon>
        <taxon>Streptophyta</taxon>
        <taxon>Embryophyta</taxon>
        <taxon>Tracheophyta</taxon>
        <taxon>Spermatophyta</taxon>
        <taxon>Magnoliopsida</taxon>
        <taxon>eudicotyledons</taxon>
        <taxon>Gunneridae</taxon>
        <taxon>Pentapetalae</taxon>
        <taxon>asterids</taxon>
        <taxon>campanulids</taxon>
        <taxon>Asterales</taxon>
        <taxon>Asteraceae</taxon>
        <taxon>Asteroideae</taxon>
        <taxon>Anthemideae</taxon>
        <taxon>Anthemidinae</taxon>
        <taxon>Tanacetum</taxon>
    </lineage>
</organism>
<reference evidence="5" key="1">
    <citation type="journal article" date="2019" name="Sci. Rep.">
        <title>Draft genome of Tanacetum cinerariifolium, the natural source of mosquito coil.</title>
        <authorList>
            <person name="Yamashiro T."/>
            <person name="Shiraishi A."/>
            <person name="Satake H."/>
            <person name="Nakayama K."/>
        </authorList>
    </citation>
    <scope>NUCLEOTIDE SEQUENCE</scope>
</reference>
<dbReference type="InterPro" id="IPR043502">
    <property type="entry name" value="DNA/RNA_pol_sf"/>
</dbReference>
<keyword evidence="1" id="KW-0175">Coiled coil</keyword>